<dbReference type="Proteomes" id="UP001597183">
    <property type="component" value="Unassembled WGS sequence"/>
</dbReference>
<protein>
    <recommendedName>
        <fullName evidence="3">SUKH-4 immunity protein of toxin-antitoxin system</fullName>
    </recommendedName>
</protein>
<evidence type="ECO:0000313" key="2">
    <source>
        <dbReference type="Proteomes" id="UP001597183"/>
    </source>
</evidence>
<evidence type="ECO:0000313" key="1">
    <source>
        <dbReference type="EMBL" id="MFD1370480.1"/>
    </source>
</evidence>
<name>A0ABW4AIG7_9ACTN</name>
<organism evidence="1 2">
    <name type="scientific">Actinoplanes sichuanensis</name>
    <dbReference type="NCBI Taxonomy" id="512349"/>
    <lineage>
        <taxon>Bacteria</taxon>
        <taxon>Bacillati</taxon>
        <taxon>Actinomycetota</taxon>
        <taxon>Actinomycetes</taxon>
        <taxon>Micromonosporales</taxon>
        <taxon>Micromonosporaceae</taxon>
        <taxon>Actinoplanes</taxon>
    </lineage>
</organism>
<gene>
    <name evidence="1" type="ORF">ACFQ5G_34535</name>
</gene>
<keyword evidence="2" id="KW-1185">Reference proteome</keyword>
<comment type="caution">
    <text evidence="1">The sequence shown here is derived from an EMBL/GenBank/DDBJ whole genome shotgun (WGS) entry which is preliminary data.</text>
</comment>
<reference evidence="2" key="1">
    <citation type="journal article" date="2019" name="Int. J. Syst. Evol. Microbiol.">
        <title>The Global Catalogue of Microorganisms (GCM) 10K type strain sequencing project: providing services to taxonomists for standard genome sequencing and annotation.</title>
        <authorList>
            <consortium name="The Broad Institute Genomics Platform"/>
            <consortium name="The Broad Institute Genome Sequencing Center for Infectious Disease"/>
            <person name="Wu L."/>
            <person name="Ma J."/>
        </authorList>
    </citation>
    <scope>NUCLEOTIDE SEQUENCE [LARGE SCALE GENOMIC DNA]</scope>
    <source>
        <strain evidence="2">CCM 7526</strain>
    </source>
</reference>
<evidence type="ECO:0008006" key="3">
    <source>
        <dbReference type="Google" id="ProtNLM"/>
    </source>
</evidence>
<sequence length="196" mass="21362">MNDDLSLLRRIAEVPHVSSVLRHLVDFDVEDVASVDGSTARLSSGRSLHLIACDGTAGRYFLVGTNAPSRPVLYATSEGQAGIIGLTLTVALTMLIALPNWHDVLGFSGGGSLDQMRRAHAYFEVALRQSHPDLDVTQSQIVDALGLDLPEDPVLTLWQSVHAAEPPELFIDDEDDDDSPWDPLLGAWTIERVARR</sequence>
<dbReference type="EMBL" id="JBHTMK010000044">
    <property type="protein sequence ID" value="MFD1370480.1"/>
    <property type="molecule type" value="Genomic_DNA"/>
</dbReference>
<dbReference type="RefSeq" id="WP_317793749.1">
    <property type="nucleotide sequence ID" value="NZ_AP028461.1"/>
</dbReference>
<accession>A0ABW4AIG7</accession>
<proteinExistence type="predicted"/>